<dbReference type="Gene3D" id="3.50.80.10">
    <property type="entry name" value="D-tyrosyl-tRNA(Tyr) deacylase"/>
    <property type="match status" value="1"/>
</dbReference>
<dbReference type="InterPro" id="IPR023509">
    <property type="entry name" value="DTD-like_sf"/>
</dbReference>
<evidence type="ECO:0000256" key="3">
    <source>
        <dbReference type="ARBA" id="ARBA00013056"/>
    </source>
</evidence>
<dbReference type="GO" id="GO:0005737">
    <property type="term" value="C:cytoplasm"/>
    <property type="evidence" value="ECO:0007669"/>
    <property type="project" value="UniProtKB-SubCell"/>
</dbReference>
<dbReference type="PANTHER" id="PTHR10472">
    <property type="entry name" value="D-TYROSYL-TRNA TYR DEACYLASE"/>
    <property type="match status" value="1"/>
</dbReference>
<dbReference type="AlphaFoldDB" id="A0A6P7TJZ7"/>
<evidence type="ECO:0000256" key="7">
    <source>
        <dbReference type="ARBA" id="ARBA00048018"/>
    </source>
</evidence>
<dbReference type="GO" id="GO:0051500">
    <property type="term" value="F:D-tyrosyl-tRNA(Tyr) deacylase activity"/>
    <property type="evidence" value="ECO:0007669"/>
    <property type="project" value="TreeGrafter"/>
</dbReference>
<keyword evidence="8" id="KW-1185">Reference proteome</keyword>
<dbReference type="SUPFAM" id="SSF69500">
    <property type="entry name" value="DTD-like"/>
    <property type="match status" value="1"/>
</dbReference>
<comment type="subcellular location">
    <subcellularLocation>
        <location evidence="1">Cytoplasm</location>
    </subcellularLocation>
</comment>
<dbReference type="InterPro" id="IPR003732">
    <property type="entry name" value="Daa-tRNA_deacyls_DTD"/>
</dbReference>
<evidence type="ECO:0000313" key="8">
    <source>
        <dbReference type="Proteomes" id="UP000515154"/>
    </source>
</evidence>
<reference evidence="9" key="1">
    <citation type="submission" date="2025-08" db="UniProtKB">
        <authorList>
            <consortium name="RefSeq"/>
        </authorList>
    </citation>
    <scope>IDENTIFICATION</scope>
</reference>
<comment type="subunit">
    <text evidence="2">Homodimer.</text>
</comment>
<dbReference type="EC" id="3.1.1.96" evidence="3"/>
<evidence type="ECO:0000256" key="2">
    <source>
        <dbReference type="ARBA" id="ARBA00011738"/>
    </source>
</evidence>
<comment type="catalytic activity">
    <reaction evidence="6">
        <text>glycyl-tRNA(Ala) + H2O = tRNA(Ala) + glycine + H(+)</text>
        <dbReference type="Rhea" id="RHEA:53744"/>
        <dbReference type="Rhea" id="RHEA-COMP:9657"/>
        <dbReference type="Rhea" id="RHEA-COMP:13640"/>
        <dbReference type="ChEBI" id="CHEBI:15377"/>
        <dbReference type="ChEBI" id="CHEBI:15378"/>
        <dbReference type="ChEBI" id="CHEBI:57305"/>
        <dbReference type="ChEBI" id="CHEBI:78442"/>
        <dbReference type="ChEBI" id="CHEBI:78522"/>
        <dbReference type="EC" id="3.1.1.96"/>
    </reaction>
</comment>
<dbReference type="Pfam" id="PF02580">
    <property type="entry name" value="Tyr_Deacylase"/>
    <property type="match status" value="1"/>
</dbReference>
<evidence type="ECO:0000256" key="4">
    <source>
        <dbReference type="ARBA" id="ARBA00022490"/>
    </source>
</evidence>
<dbReference type="Proteomes" id="UP000515154">
    <property type="component" value="Linkage group LG23"/>
</dbReference>
<evidence type="ECO:0000256" key="6">
    <source>
        <dbReference type="ARBA" id="ARBA00047676"/>
    </source>
</evidence>
<name>A0A6P7TJZ7_9MOLL</name>
<comment type="catalytic activity">
    <reaction evidence="7">
        <text>a D-aminoacyl-tRNA + H2O = a tRNA + a D-alpha-amino acid + H(+)</text>
        <dbReference type="Rhea" id="RHEA:13953"/>
        <dbReference type="Rhea" id="RHEA-COMP:10123"/>
        <dbReference type="Rhea" id="RHEA-COMP:10124"/>
        <dbReference type="ChEBI" id="CHEBI:15377"/>
        <dbReference type="ChEBI" id="CHEBI:15378"/>
        <dbReference type="ChEBI" id="CHEBI:59871"/>
        <dbReference type="ChEBI" id="CHEBI:78442"/>
        <dbReference type="ChEBI" id="CHEBI:79333"/>
        <dbReference type="EC" id="3.1.1.96"/>
    </reaction>
</comment>
<keyword evidence="4" id="KW-0963">Cytoplasm</keyword>
<sequence>MSSETKSKSESAANCVKARALLQQCLSARLLVQPKTDDKDAEFVEIGRGLIAYVCFMKGSNEELVDRMVKSILNVRLSENEAGKLVSIMDLPGDVLIIPQATLGGSMKGKCMQYHKNIAKDEGQLLYTRFVNICRNTVQKQNQECTVQNGTYGNRQVLSTVTNGPFSHFLEFS</sequence>
<evidence type="ECO:0000313" key="9">
    <source>
        <dbReference type="RefSeq" id="XP_029650047.1"/>
    </source>
</evidence>
<evidence type="ECO:0000256" key="1">
    <source>
        <dbReference type="ARBA" id="ARBA00004496"/>
    </source>
</evidence>
<accession>A0A6P7TJZ7</accession>
<organism evidence="8 9">
    <name type="scientific">Octopus sinensis</name>
    <name type="common">East Asian common octopus</name>
    <dbReference type="NCBI Taxonomy" id="2607531"/>
    <lineage>
        <taxon>Eukaryota</taxon>
        <taxon>Metazoa</taxon>
        <taxon>Spiralia</taxon>
        <taxon>Lophotrochozoa</taxon>
        <taxon>Mollusca</taxon>
        <taxon>Cephalopoda</taxon>
        <taxon>Coleoidea</taxon>
        <taxon>Octopodiformes</taxon>
        <taxon>Octopoda</taxon>
        <taxon>Incirrata</taxon>
        <taxon>Octopodidae</taxon>
        <taxon>Octopus</taxon>
    </lineage>
</organism>
<dbReference type="RefSeq" id="XP_029650047.1">
    <property type="nucleotide sequence ID" value="XM_029794187.2"/>
</dbReference>
<dbReference type="PANTHER" id="PTHR10472:SF1">
    <property type="entry name" value="D-AMINOACYL-TRNA DEACYLASE 2"/>
    <property type="match status" value="1"/>
</dbReference>
<dbReference type="KEGG" id="osn:115223550"/>
<keyword evidence="5" id="KW-0378">Hydrolase</keyword>
<evidence type="ECO:0000256" key="5">
    <source>
        <dbReference type="ARBA" id="ARBA00022801"/>
    </source>
</evidence>
<protein>
    <recommendedName>
        <fullName evidence="3">D-aminoacyl-tRNA deacylase</fullName>
        <ecNumber evidence="3">3.1.1.96</ecNumber>
    </recommendedName>
</protein>
<gene>
    <name evidence="9" type="primary">LOC115223550</name>
</gene>
<proteinExistence type="predicted"/>